<dbReference type="Pfam" id="PF01594">
    <property type="entry name" value="AI-2E_transport"/>
    <property type="match status" value="1"/>
</dbReference>
<keyword evidence="3 6" id="KW-0812">Transmembrane</keyword>
<dbReference type="InterPro" id="IPR014227">
    <property type="entry name" value="YtvI-like"/>
</dbReference>
<evidence type="ECO:0000313" key="8">
    <source>
        <dbReference type="Proteomes" id="UP001469365"/>
    </source>
</evidence>
<sequence length="350" mass="38457">MSWRTVLLCFIGALLLYGLFTVGFPFLLAMLLAILLEPVIQALIRYARFNRGMAAITACTLFTGVVLGFMYLIGFKMVSELVQLLKDAPAAFNEAQHFMEHTLIKTQFFFDNLPPYMAVDVQQWIEEALAGVTSNLNSMIVAISGYLIGFAKTIPNLFIFLVVSIIALYLISLCLPKLHQSFLNLFDDMSKAKVATVLLDLRKAVFGFIFAQALISLLTYIVTLAGLLVLRVDYPLAVALVIVLVDILPVLGVSAVLLPWAGYALLTDSVHLAIGLIILYLILLIFRRIAEPKIIGDAVGINALAALVSMYVGFQVIGVVGLFLGPVMIIIYHALRRVGLLKIKFKLDGS</sequence>
<evidence type="ECO:0000256" key="6">
    <source>
        <dbReference type="SAM" id="Phobius"/>
    </source>
</evidence>
<evidence type="ECO:0000256" key="4">
    <source>
        <dbReference type="ARBA" id="ARBA00022989"/>
    </source>
</evidence>
<evidence type="ECO:0000256" key="2">
    <source>
        <dbReference type="ARBA" id="ARBA00009773"/>
    </source>
</evidence>
<organism evidence="7 8">
    <name type="scientific">Paenibacillus filicis</name>
    <dbReference type="NCBI Taxonomy" id="669464"/>
    <lineage>
        <taxon>Bacteria</taxon>
        <taxon>Bacillati</taxon>
        <taxon>Bacillota</taxon>
        <taxon>Bacilli</taxon>
        <taxon>Bacillales</taxon>
        <taxon>Paenibacillaceae</taxon>
        <taxon>Paenibacillus</taxon>
    </lineage>
</organism>
<feature type="transmembrane region" description="Helical" evidence="6">
    <location>
        <begin position="269"/>
        <end position="287"/>
    </location>
</feature>
<feature type="transmembrane region" description="Helical" evidence="6">
    <location>
        <begin position="237"/>
        <end position="263"/>
    </location>
</feature>
<protein>
    <submittedName>
        <fullName evidence="7">Sporulation integral membrane protein YtvI</fullName>
    </submittedName>
</protein>
<dbReference type="NCBIfam" id="TIGR02872">
    <property type="entry name" value="spore_ytvI"/>
    <property type="match status" value="1"/>
</dbReference>
<dbReference type="InterPro" id="IPR002549">
    <property type="entry name" value="AI-2E-like"/>
</dbReference>
<evidence type="ECO:0000256" key="1">
    <source>
        <dbReference type="ARBA" id="ARBA00004141"/>
    </source>
</evidence>
<feature type="transmembrane region" description="Helical" evidence="6">
    <location>
        <begin position="157"/>
        <end position="178"/>
    </location>
</feature>
<accession>A0ABU9DD83</accession>
<feature type="transmembrane region" description="Helical" evidence="6">
    <location>
        <begin position="7"/>
        <end position="34"/>
    </location>
</feature>
<reference evidence="7 8" key="1">
    <citation type="submission" date="2024-04" db="EMBL/GenBank/DDBJ databases">
        <title>draft genome sequnece of Paenibacillus filicis.</title>
        <authorList>
            <person name="Kim D.-U."/>
        </authorList>
    </citation>
    <scope>NUCLEOTIDE SEQUENCE [LARGE SCALE GENOMIC DNA]</scope>
    <source>
        <strain evidence="7 8">KACC14197</strain>
    </source>
</reference>
<evidence type="ECO:0000313" key="7">
    <source>
        <dbReference type="EMBL" id="MEK8126814.1"/>
    </source>
</evidence>
<feature type="transmembrane region" description="Helical" evidence="6">
    <location>
        <begin position="204"/>
        <end position="230"/>
    </location>
</feature>
<keyword evidence="5 6" id="KW-0472">Membrane</keyword>
<comment type="subcellular location">
    <subcellularLocation>
        <location evidence="1">Membrane</location>
        <topology evidence="1">Multi-pass membrane protein</topology>
    </subcellularLocation>
</comment>
<dbReference type="PANTHER" id="PTHR21716">
    <property type="entry name" value="TRANSMEMBRANE PROTEIN"/>
    <property type="match status" value="1"/>
</dbReference>
<proteinExistence type="inferred from homology"/>
<name>A0ABU9DD83_9BACL</name>
<dbReference type="EMBL" id="JBBPCC010000001">
    <property type="protein sequence ID" value="MEK8126814.1"/>
    <property type="molecule type" value="Genomic_DNA"/>
</dbReference>
<evidence type="ECO:0000256" key="5">
    <source>
        <dbReference type="ARBA" id="ARBA00023136"/>
    </source>
</evidence>
<keyword evidence="4 6" id="KW-1133">Transmembrane helix</keyword>
<keyword evidence="8" id="KW-1185">Reference proteome</keyword>
<comment type="caution">
    <text evidence="7">The sequence shown here is derived from an EMBL/GenBank/DDBJ whole genome shotgun (WGS) entry which is preliminary data.</text>
</comment>
<dbReference type="Proteomes" id="UP001469365">
    <property type="component" value="Unassembled WGS sequence"/>
</dbReference>
<evidence type="ECO:0000256" key="3">
    <source>
        <dbReference type="ARBA" id="ARBA00022692"/>
    </source>
</evidence>
<comment type="similarity">
    <text evidence="2">Belongs to the autoinducer-2 exporter (AI-2E) (TC 2.A.86) family.</text>
</comment>
<feature type="transmembrane region" description="Helical" evidence="6">
    <location>
        <begin position="294"/>
        <end position="311"/>
    </location>
</feature>
<dbReference type="RefSeq" id="WP_341413859.1">
    <property type="nucleotide sequence ID" value="NZ_JBBPCC010000001.1"/>
</dbReference>
<feature type="transmembrane region" description="Helical" evidence="6">
    <location>
        <begin position="54"/>
        <end position="73"/>
    </location>
</feature>
<dbReference type="PANTHER" id="PTHR21716:SF68">
    <property type="entry name" value="TRANSPORT PROTEIN YTVI-RELATED"/>
    <property type="match status" value="1"/>
</dbReference>
<gene>
    <name evidence="7" type="primary">ytvI</name>
    <name evidence="7" type="ORF">WMW72_02725</name>
</gene>